<dbReference type="Proteomes" id="UP000308652">
    <property type="component" value="Unassembled WGS sequence"/>
</dbReference>
<dbReference type="SUPFAM" id="SSF51197">
    <property type="entry name" value="Clavaminate synthase-like"/>
    <property type="match status" value="1"/>
</dbReference>
<dbReference type="OrthoDB" id="8249012at2759"/>
<dbReference type="STRING" id="68775.A0A5C3LQR2"/>
<dbReference type="Gene3D" id="2.60.120.330">
    <property type="entry name" value="B-lactam Antibiotic, Isopenicillin N Synthase, Chain"/>
    <property type="match status" value="1"/>
</dbReference>
<dbReference type="PANTHER" id="PTHR30613:SF1">
    <property type="entry name" value="DUF1479 DOMAIN PROTEIN (AFU_ORTHOLOGUE AFUA_5G09280)"/>
    <property type="match status" value="1"/>
</dbReference>
<reference evidence="1 2" key="1">
    <citation type="journal article" date="2019" name="Nat. Ecol. Evol.">
        <title>Megaphylogeny resolves global patterns of mushroom evolution.</title>
        <authorList>
            <person name="Varga T."/>
            <person name="Krizsan K."/>
            <person name="Foldi C."/>
            <person name="Dima B."/>
            <person name="Sanchez-Garcia M."/>
            <person name="Sanchez-Ramirez S."/>
            <person name="Szollosi G.J."/>
            <person name="Szarkandi J.G."/>
            <person name="Papp V."/>
            <person name="Albert L."/>
            <person name="Andreopoulos W."/>
            <person name="Angelini C."/>
            <person name="Antonin V."/>
            <person name="Barry K.W."/>
            <person name="Bougher N.L."/>
            <person name="Buchanan P."/>
            <person name="Buyck B."/>
            <person name="Bense V."/>
            <person name="Catcheside P."/>
            <person name="Chovatia M."/>
            <person name="Cooper J."/>
            <person name="Damon W."/>
            <person name="Desjardin D."/>
            <person name="Finy P."/>
            <person name="Geml J."/>
            <person name="Haridas S."/>
            <person name="Hughes K."/>
            <person name="Justo A."/>
            <person name="Karasinski D."/>
            <person name="Kautmanova I."/>
            <person name="Kiss B."/>
            <person name="Kocsube S."/>
            <person name="Kotiranta H."/>
            <person name="LaButti K.M."/>
            <person name="Lechner B.E."/>
            <person name="Liimatainen K."/>
            <person name="Lipzen A."/>
            <person name="Lukacs Z."/>
            <person name="Mihaltcheva S."/>
            <person name="Morgado L.N."/>
            <person name="Niskanen T."/>
            <person name="Noordeloos M.E."/>
            <person name="Ohm R.A."/>
            <person name="Ortiz-Santana B."/>
            <person name="Ovrebo C."/>
            <person name="Racz N."/>
            <person name="Riley R."/>
            <person name="Savchenko A."/>
            <person name="Shiryaev A."/>
            <person name="Soop K."/>
            <person name="Spirin V."/>
            <person name="Szebenyi C."/>
            <person name="Tomsovsky M."/>
            <person name="Tulloss R.E."/>
            <person name="Uehling J."/>
            <person name="Grigoriev I.V."/>
            <person name="Vagvolgyi C."/>
            <person name="Papp T."/>
            <person name="Martin F.M."/>
            <person name="Miettinen O."/>
            <person name="Hibbett D.S."/>
            <person name="Nagy L.G."/>
        </authorList>
    </citation>
    <scope>NUCLEOTIDE SEQUENCE [LARGE SCALE GENOMIC DNA]</scope>
    <source>
        <strain evidence="1 2">CBS 166.37</strain>
    </source>
</reference>
<protein>
    <submittedName>
        <fullName evidence="1">DUF1479-domain-containing protein</fullName>
    </submittedName>
</protein>
<proteinExistence type="predicted"/>
<name>A0A5C3LQR2_9AGAR</name>
<evidence type="ECO:0000313" key="1">
    <source>
        <dbReference type="EMBL" id="TFK34927.1"/>
    </source>
</evidence>
<dbReference type="InterPro" id="IPR010856">
    <property type="entry name" value="Gig2-like"/>
</dbReference>
<dbReference type="EMBL" id="ML213626">
    <property type="protein sequence ID" value="TFK34927.1"/>
    <property type="molecule type" value="Genomic_DNA"/>
</dbReference>
<accession>A0A5C3LQR2</accession>
<dbReference type="PANTHER" id="PTHR30613">
    <property type="entry name" value="UNCHARACTERIZED PROTEIN YBIU-RELATED"/>
    <property type="match status" value="1"/>
</dbReference>
<sequence>MVHRPNPTNVLPARFALFKQDIASSYPNFKENAIRSWKEVIEALNEVTSEITKAGPDYIPQITFDQLATLKPEEIERFKRRGAVVIKDVVDDQVAESWKAEMEHTIKTDPVVRIPPDNSVFFELYWSKAQTAARTHPNVMATTTWLSKLFHTKPGVEVPGGIDLSVQLLYSDRIRIRSPGYEVKMLPAHVDGATIERWEDPKCRSIFEDIFAGRWHEHDPYEINARVGANTSMYGRPNQCSVFRTFQGWLSMTETGPKEGTMKVLPNVHLVNAYIILRPFFRPTVALDAAEIYDPNSWEFDISTSDFPGVSEEKGGYHARPTTALHPHLRMNETVICLPKVFPGDMVFWHCDVVHAIEFEHFGKNDSAVMYIPAVPLTPQNKAYIDQQAKTYLEGLRPPDFPQGGPCEKDFTGYATVDDFKTDAARRGMGLSVTEN</sequence>
<dbReference type="InterPro" id="IPR027443">
    <property type="entry name" value="IPNS-like_sf"/>
</dbReference>
<evidence type="ECO:0000313" key="2">
    <source>
        <dbReference type="Proteomes" id="UP000308652"/>
    </source>
</evidence>
<organism evidence="1 2">
    <name type="scientific">Crucibulum laeve</name>
    <dbReference type="NCBI Taxonomy" id="68775"/>
    <lineage>
        <taxon>Eukaryota</taxon>
        <taxon>Fungi</taxon>
        <taxon>Dikarya</taxon>
        <taxon>Basidiomycota</taxon>
        <taxon>Agaricomycotina</taxon>
        <taxon>Agaricomycetes</taxon>
        <taxon>Agaricomycetidae</taxon>
        <taxon>Agaricales</taxon>
        <taxon>Agaricineae</taxon>
        <taxon>Nidulariaceae</taxon>
        <taxon>Crucibulum</taxon>
    </lineage>
</organism>
<keyword evidence="2" id="KW-1185">Reference proteome</keyword>
<dbReference type="Pfam" id="PF07350">
    <property type="entry name" value="Gig2-like"/>
    <property type="match status" value="1"/>
</dbReference>
<gene>
    <name evidence="1" type="ORF">BDQ12DRAFT_760729</name>
</gene>
<dbReference type="AlphaFoldDB" id="A0A5C3LQR2"/>